<reference evidence="2 3" key="1">
    <citation type="submission" date="2024-01" db="EMBL/GenBank/DDBJ databases">
        <title>Genome assemblies of Stephania.</title>
        <authorList>
            <person name="Yang L."/>
        </authorList>
    </citation>
    <scope>NUCLEOTIDE SEQUENCE [LARGE SCALE GENOMIC DNA]</scope>
    <source>
        <strain evidence="2">JXDWG</strain>
        <tissue evidence="2">Leaf</tissue>
    </source>
</reference>
<proteinExistence type="predicted"/>
<keyword evidence="1" id="KW-0472">Membrane</keyword>
<accession>A0AAP0J3B1</accession>
<evidence type="ECO:0000256" key="1">
    <source>
        <dbReference type="SAM" id="Phobius"/>
    </source>
</evidence>
<protein>
    <submittedName>
        <fullName evidence="2">Uncharacterized protein</fullName>
    </submittedName>
</protein>
<sequence>MHGPLMPYFKITFFKISFIIFYVISTLRIALFFPYFNQISPLLEELHAFGCILP</sequence>
<keyword evidence="1" id="KW-1133">Transmembrane helix</keyword>
<feature type="transmembrane region" description="Helical" evidence="1">
    <location>
        <begin position="12"/>
        <end position="36"/>
    </location>
</feature>
<evidence type="ECO:0000313" key="3">
    <source>
        <dbReference type="Proteomes" id="UP001419268"/>
    </source>
</evidence>
<gene>
    <name evidence="2" type="ORF">Scep_015061</name>
</gene>
<organism evidence="2 3">
    <name type="scientific">Stephania cephalantha</name>
    <dbReference type="NCBI Taxonomy" id="152367"/>
    <lineage>
        <taxon>Eukaryota</taxon>
        <taxon>Viridiplantae</taxon>
        <taxon>Streptophyta</taxon>
        <taxon>Embryophyta</taxon>
        <taxon>Tracheophyta</taxon>
        <taxon>Spermatophyta</taxon>
        <taxon>Magnoliopsida</taxon>
        <taxon>Ranunculales</taxon>
        <taxon>Menispermaceae</taxon>
        <taxon>Menispermoideae</taxon>
        <taxon>Cissampelideae</taxon>
        <taxon>Stephania</taxon>
    </lineage>
</organism>
<keyword evidence="1" id="KW-0812">Transmembrane</keyword>
<dbReference type="AlphaFoldDB" id="A0AAP0J3B1"/>
<comment type="caution">
    <text evidence="2">The sequence shown here is derived from an EMBL/GenBank/DDBJ whole genome shotgun (WGS) entry which is preliminary data.</text>
</comment>
<evidence type="ECO:0000313" key="2">
    <source>
        <dbReference type="EMBL" id="KAK9126215.1"/>
    </source>
</evidence>
<name>A0AAP0J3B1_9MAGN</name>
<dbReference type="Proteomes" id="UP001419268">
    <property type="component" value="Unassembled WGS sequence"/>
</dbReference>
<dbReference type="EMBL" id="JBBNAG010000006">
    <property type="protein sequence ID" value="KAK9126215.1"/>
    <property type="molecule type" value="Genomic_DNA"/>
</dbReference>
<keyword evidence="3" id="KW-1185">Reference proteome</keyword>